<gene>
    <name evidence="2" type="ORF">CUU66_11075</name>
</gene>
<evidence type="ECO:0000313" key="2">
    <source>
        <dbReference type="EMBL" id="PLT29837.1"/>
    </source>
</evidence>
<dbReference type="GO" id="GO:0006749">
    <property type="term" value="P:glutathione metabolic process"/>
    <property type="evidence" value="ECO:0007669"/>
    <property type="project" value="TreeGrafter"/>
</dbReference>
<name>A0A2N5M660_9BACI</name>
<reference evidence="2 3" key="1">
    <citation type="submission" date="2017-11" db="EMBL/GenBank/DDBJ databases">
        <title>Comparitive Functional Genomics of Dry Heat Resistant strains isolated from the Viking Spacecraft.</title>
        <authorList>
            <person name="Seuylemezian A."/>
            <person name="Cooper K."/>
            <person name="Vaishampayan P."/>
        </authorList>
    </citation>
    <scope>NUCLEOTIDE SEQUENCE [LARGE SCALE GENOMIC DNA]</scope>
    <source>
        <strain evidence="2 3">V1-29</strain>
    </source>
</reference>
<dbReference type="Proteomes" id="UP000234748">
    <property type="component" value="Unassembled WGS sequence"/>
</dbReference>
<comment type="caution">
    <text evidence="2">The sequence shown here is derived from an EMBL/GenBank/DDBJ whole genome shotgun (WGS) entry which is preliminary data.</text>
</comment>
<dbReference type="InterPro" id="IPR045079">
    <property type="entry name" value="Oxoprolinase-like"/>
</dbReference>
<dbReference type="PANTHER" id="PTHR11365">
    <property type="entry name" value="5-OXOPROLINASE RELATED"/>
    <property type="match status" value="1"/>
</dbReference>
<dbReference type="OrthoDB" id="102473at2"/>
<dbReference type="AlphaFoldDB" id="A0A2N5M660"/>
<dbReference type="EMBL" id="PGUY01000033">
    <property type="protein sequence ID" value="PLT29837.1"/>
    <property type="molecule type" value="Genomic_DNA"/>
</dbReference>
<feature type="domain" description="Hydantoinase B/oxoprolinase" evidence="1">
    <location>
        <begin position="46"/>
        <end position="561"/>
    </location>
</feature>
<dbReference type="Pfam" id="PF02538">
    <property type="entry name" value="Hydantoinase_B"/>
    <property type="match status" value="1"/>
</dbReference>
<protein>
    <submittedName>
        <fullName evidence="2">5-oxoprolinase</fullName>
    </submittedName>
</protein>
<dbReference type="PANTHER" id="PTHR11365:SF23">
    <property type="entry name" value="HYPOTHETICAL 5-OXOPROLINASE (EUROFUNG)-RELATED"/>
    <property type="match status" value="1"/>
</dbReference>
<organism evidence="2 3">
    <name type="scientific">Peribacillus deserti</name>
    <dbReference type="NCBI Taxonomy" id="673318"/>
    <lineage>
        <taxon>Bacteria</taxon>
        <taxon>Bacillati</taxon>
        <taxon>Bacillota</taxon>
        <taxon>Bacilli</taxon>
        <taxon>Bacillales</taxon>
        <taxon>Bacillaceae</taxon>
        <taxon>Peribacillus</taxon>
    </lineage>
</organism>
<dbReference type="GO" id="GO:0017168">
    <property type="term" value="F:5-oxoprolinase (ATP-hydrolyzing) activity"/>
    <property type="evidence" value="ECO:0007669"/>
    <property type="project" value="TreeGrafter"/>
</dbReference>
<sequence>MTNDQQTHIFDTSIYKTPEYKPFRQQEWPRSDEEWARIEEYKQKVDPITLDVVEGGLEAAVEEGEAAVELAGRSTIIREQHDYRASICTVDCNNVTSVSWGASADAVRAHFPLEDIHEGDVFLYNDAYDSHGTITHLPDYCICIPIFHSGRLIAFSMIFGHTEDVGGRSVGSWPTTSTSIFEEGIQIPPVRLYSKGKVQQDIYKIVLRNTRFPDTMQGDLDAFIGACRLIERQVKQLCDRLGADIVEAAMYKLMDRCEEAVRNVILPMFPNGEYTGEDFLDNDGINMEDPVKLMVTIRKDPTKIILDWTGTNPQTEGPLNSPNDGRFLSKWVGSFLSQFAPGTVINEGVTRVFRCELPPGTVLTSEYPAPVINRMQCWFRSFGAYGAALAQAFGGNVNADNNCVQVYGVYGYDNDGKPWLYREVFGGGSGARPYADGTDAVDMVNDAKNLPTEFIEQRYPVVIERVALNPDSGGCGKYRGGMGYVKDIHILTDGYYVTYVDRTAFSCFGVNGGGPGLPGGTWINPGTPDEKLVQFCQEGIPVKAGDVIRVTTPGGGGWGDPLERDVEAVRMDVLRQLVSVESAKENYGVIVHKRTKGLSTEYEVDLEATDLMREKIRQARNPLKLINRGEYAEEKRKAGKITYNDVFLPQTGTEAHAPSGEEQLS</sequence>
<dbReference type="RefSeq" id="WP_101642084.1">
    <property type="nucleotide sequence ID" value="NZ_PGUY01000033.1"/>
</dbReference>
<accession>A0A2N5M660</accession>
<keyword evidence="3" id="KW-1185">Reference proteome</keyword>
<evidence type="ECO:0000259" key="1">
    <source>
        <dbReference type="Pfam" id="PF02538"/>
    </source>
</evidence>
<proteinExistence type="predicted"/>
<dbReference type="InterPro" id="IPR003692">
    <property type="entry name" value="Hydantoinase_B"/>
</dbReference>
<evidence type="ECO:0000313" key="3">
    <source>
        <dbReference type="Proteomes" id="UP000234748"/>
    </source>
</evidence>
<dbReference type="GO" id="GO:0005829">
    <property type="term" value="C:cytosol"/>
    <property type="evidence" value="ECO:0007669"/>
    <property type="project" value="TreeGrafter"/>
</dbReference>